<evidence type="ECO:0000256" key="3">
    <source>
        <dbReference type="ARBA" id="ARBA00022723"/>
    </source>
</evidence>
<keyword evidence="3" id="KW-0479">Metal-binding</keyword>
<keyword evidence="6" id="KW-0472">Membrane</keyword>
<evidence type="ECO:0000313" key="7">
    <source>
        <dbReference type="EMBL" id="KIR77479.1"/>
    </source>
</evidence>
<keyword evidence="6" id="KW-0812">Transmembrane</keyword>
<evidence type="ECO:0000313" key="8">
    <source>
        <dbReference type="Proteomes" id="UP000054272"/>
    </source>
</evidence>
<feature type="transmembrane region" description="Helical" evidence="6">
    <location>
        <begin position="129"/>
        <end position="149"/>
    </location>
</feature>
<comment type="cofactor">
    <cofactor evidence="1">
        <name>Zn(2+)</name>
        <dbReference type="ChEBI" id="CHEBI:29105"/>
    </cofactor>
</comment>
<reference evidence="7 8" key="1">
    <citation type="submission" date="2015-01" db="EMBL/GenBank/DDBJ databases">
        <title>The Genome Sequence of Cryptococcus gattii EJB2.</title>
        <authorList>
            <consortium name="The Broad Institute Genomics Platform"/>
            <person name="Cuomo C."/>
            <person name="Litvintseva A."/>
            <person name="Chen Y."/>
            <person name="Heitman J."/>
            <person name="Sun S."/>
            <person name="Springer D."/>
            <person name="Dromer F."/>
            <person name="Young S."/>
            <person name="Zeng Q."/>
            <person name="Gargeya S."/>
            <person name="Abouelleil A."/>
            <person name="Alvarado L."/>
            <person name="Chapman S.B."/>
            <person name="Gainer-Dewar J."/>
            <person name="Goldberg J."/>
            <person name="Griggs A."/>
            <person name="Gujja S."/>
            <person name="Hansen M."/>
            <person name="Howarth C."/>
            <person name="Imamovic A."/>
            <person name="Larimer J."/>
            <person name="Murphy C."/>
            <person name="Naylor J."/>
            <person name="Pearson M."/>
            <person name="Priest M."/>
            <person name="Roberts A."/>
            <person name="Saif S."/>
            <person name="Shea T."/>
            <person name="Sykes S."/>
            <person name="Wortman J."/>
            <person name="Nusbaum C."/>
            <person name="Birren B."/>
        </authorList>
    </citation>
    <scope>NUCLEOTIDE SEQUENCE [LARGE SCALE GENOMIC DNA]</scope>
    <source>
        <strain evidence="7 8">EJB2</strain>
    </source>
</reference>
<dbReference type="EMBL" id="KN848751">
    <property type="protein sequence ID" value="KIR77479.1"/>
    <property type="molecule type" value="Genomic_DNA"/>
</dbReference>
<dbReference type="Gene3D" id="3.40.50.720">
    <property type="entry name" value="NAD(P)-binding Rossmann-like Domain"/>
    <property type="match status" value="1"/>
</dbReference>
<protein>
    <submittedName>
        <fullName evidence="7">Uncharacterized protein</fullName>
    </submittedName>
</protein>
<organism evidence="7 8">
    <name type="scientific">Cryptococcus gattii EJB2</name>
    <dbReference type="NCBI Taxonomy" id="1296103"/>
    <lineage>
        <taxon>Eukaryota</taxon>
        <taxon>Fungi</taxon>
        <taxon>Dikarya</taxon>
        <taxon>Basidiomycota</taxon>
        <taxon>Agaricomycotina</taxon>
        <taxon>Tremellomycetes</taxon>
        <taxon>Tremellales</taxon>
        <taxon>Cryptococcaceae</taxon>
        <taxon>Cryptococcus</taxon>
        <taxon>Cryptococcus gattii species complex</taxon>
    </lineage>
</organism>
<evidence type="ECO:0000256" key="4">
    <source>
        <dbReference type="ARBA" id="ARBA00022833"/>
    </source>
</evidence>
<accession>A0ABR5BPC8</accession>
<keyword evidence="8" id="KW-1185">Reference proteome</keyword>
<proteinExistence type="inferred from homology"/>
<evidence type="ECO:0000256" key="1">
    <source>
        <dbReference type="ARBA" id="ARBA00001947"/>
    </source>
</evidence>
<dbReference type="PANTHER" id="PTHR43161">
    <property type="entry name" value="SORBITOL DEHYDROGENASE"/>
    <property type="match status" value="1"/>
</dbReference>
<gene>
    <name evidence="7" type="ORF">I306_05533</name>
</gene>
<dbReference type="PANTHER" id="PTHR43161:SF12">
    <property type="entry name" value="L-ARABINITOL 4-DEHYDROGENASE"/>
    <property type="match status" value="1"/>
</dbReference>
<comment type="similarity">
    <text evidence="2">Belongs to the zinc-containing alcohol dehydrogenase family.</text>
</comment>
<evidence type="ECO:0000256" key="2">
    <source>
        <dbReference type="ARBA" id="ARBA00008072"/>
    </source>
</evidence>
<keyword evidence="4" id="KW-0862">Zinc</keyword>
<evidence type="ECO:0000256" key="6">
    <source>
        <dbReference type="SAM" id="Phobius"/>
    </source>
</evidence>
<evidence type="ECO:0000256" key="5">
    <source>
        <dbReference type="ARBA" id="ARBA00023002"/>
    </source>
</evidence>
<name>A0ABR5BPC8_9TREE</name>
<sequence>MPLSFPTRSSTSPAHTIQHEIHMVKKPCFEPGPGEMTIHVRATGICRYIFLLSYQTGMTSISGSMALLGLPCLSHMSVEHVIDRQAKSLPSERALRSGRSADRVANGVPCGLASCDPCRTGRLMLRRELIGLVVTLLAAHAAGCPLIVISDLFPSRLEFAKKLLPPARTVQIEKTAKLEEVRKQIKDEAGMEFSLALDYTRMESSIRSAIFVKSCMIDVFEVANADSIASTVCQG</sequence>
<keyword evidence="6" id="KW-1133">Transmembrane helix</keyword>
<keyword evidence="5" id="KW-0560">Oxidoreductase</keyword>
<dbReference type="Proteomes" id="UP000054272">
    <property type="component" value="Unassembled WGS sequence"/>
</dbReference>